<evidence type="ECO:0000256" key="2">
    <source>
        <dbReference type="ARBA" id="ARBA00022692"/>
    </source>
</evidence>
<dbReference type="InterPro" id="IPR020846">
    <property type="entry name" value="MFS_dom"/>
</dbReference>
<feature type="transmembrane region" description="Helical" evidence="5">
    <location>
        <begin position="108"/>
        <end position="131"/>
    </location>
</feature>
<dbReference type="Proteomes" id="UP000829685">
    <property type="component" value="Unassembled WGS sequence"/>
</dbReference>
<evidence type="ECO:0000313" key="7">
    <source>
        <dbReference type="EMBL" id="KAI1853893.1"/>
    </source>
</evidence>
<dbReference type="PROSITE" id="PS50850">
    <property type="entry name" value="MFS"/>
    <property type="match status" value="1"/>
</dbReference>
<evidence type="ECO:0000256" key="4">
    <source>
        <dbReference type="ARBA" id="ARBA00023136"/>
    </source>
</evidence>
<reference evidence="7" key="1">
    <citation type="submission" date="2021-03" db="EMBL/GenBank/DDBJ databases">
        <title>Revisited historic fungal species revealed as producer of novel bioactive compounds through whole genome sequencing and comparative genomics.</title>
        <authorList>
            <person name="Vignolle G.A."/>
            <person name="Hochenegger N."/>
            <person name="Mach R.L."/>
            <person name="Mach-Aigner A.R."/>
            <person name="Javad Rahimi M."/>
            <person name="Salim K.A."/>
            <person name="Chan C.M."/>
            <person name="Lim L.B.L."/>
            <person name="Cai F."/>
            <person name="Druzhinina I.S."/>
            <person name="U'Ren J.M."/>
            <person name="Derntl C."/>
        </authorList>
    </citation>
    <scope>NUCLEOTIDE SEQUENCE</scope>
    <source>
        <strain evidence="7">TUCIM 5799</strain>
    </source>
</reference>
<dbReference type="Pfam" id="PF07690">
    <property type="entry name" value="MFS_1"/>
    <property type="match status" value="1"/>
</dbReference>
<dbReference type="GO" id="GO:0005886">
    <property type="term" value="C:plasma membrane"/>
    <property type="evidence" value="ECO:0007669"/>
    <property type="project" value="TreeGrafter"/>
</dbReference>
<evidence type="ECO:0000256" key="3">
    <source>
        <dbReference type="ARBA" id="ARBA00022989"/>
    </source>
</evidence>
<dbReference type="InterPro" id="IPR036259">
    <property type="entry name" value="MFS_trans_sf"/>
</dbReference>
<dbReference type="InterPro" id="IPR011701">
    <property type="entry name" value="MFS"/>
</dbReference>
<accession>A0A9P9W9V9</accession>
<feature type="transmembrane region" description="Helical" evidence="5">
    <location>
        <begin position="21"/>
        <end position="39"/>
    </location>
</feature>
<keyword evidence="2 5" id="KW-0812">Transmembrane</keyword>
<dbReference type="GO" id="GO:0022857">
    <property type="term" value="F:transmembrane transporter activity"/>
    <property type="evidence" value="ECO:0007669"/>
    <property type="project" value="InterPro"/>
</dbReference>
<comment type="caution">
    <text evidence="7">The sequence shown here is derived from an EMBL/GenBank/DDBJ whole genome shotgun (WGS) entry which is preliminary data.</text>
</comment>
<organism evidence="7 8">
    <name type="scientific">Neoarthrinium moseri</name>
    <dbReference type="NCBI Taxonomy" id="1658444"/>
    <lineage>
        <taxon>Eukaryota</taxon>
        <taxon>Fungi</taxon>
        <taxon>Dikarya</taxon>
        <taxon>Ascomycota</taxon>
        <taxon>Pezizomycotina</taxon>
        <taxon>Sordariomycetes</taxon>
        <taxon>Xylariomycetidae</taxon>
        <taxon>Amphisphaeriales</taxon>
        <taxon>Apiosporaceae</taxon>
        <taxon>Neoarthrinium</taxon>
    </lineage>
</organism>
<dbReference type="EMBL" id="JAFIMR010000055">
    <property type="protein sequence ID" value="KAI1853893.1"/>
    <property type="molecule type" value="Genomic_DNA"/>
</dbReference>
<name>A0A9P9W9V9_9PEZI</name>
<feature type="transmembrane region" description="Helical" evidence="5">
    <location>
        <begin position="81"/>
        <end position="102"/>
    </location>
</feature>
<dbReference type="Gene3D" id="1.20.1720.10">
    <property type="entry name" value="Multidrug resistance protein D"/>
    <property type="match status" value="1"/>
</dbReference>
<dbReference type="AlphaFoldDB" id="A0A9P9W9V9"/>
<keyword evidence="4 5" id="KW-0472">Membrane</keyword>
<evidence type="ECO:0000259" key="6">
    <source>
        <dbReference type="PROSITE" id="PS50850"/>
    </source>
</evidence>
<dbReference type="PANTHER" id="PTHR23501:SF199">
    <property type="entry name" value="MFS EFFLUX TRANSPORTER INPD-RELATED"/>
    <property type="match status" value="1"/>
</dbReference>
<keyword evidence="8" id="KW-1185">Reference proteome</keyword>
<dbReference type="SUPFAM" id="SSF103473">
    <property type="entry name" value="MFS general substrate transporter"/>
    <property type="match status" value="1"/>
</dbReference>
<sequence length="143" mass="15544">MNIIGVAIPRITTDFQSLNDIAWYGSAYLLTITAFQPFFGNLYKYFDAKRTYLISLILFEVGSVICASARSSAVLIFGRAFLGFGAAGLLQDALAIIGFAVQLDKVPLYQGVVVSSLGISVCVGPILGGALTDRASWRWCFWM</sequence>
<proteinExistence type="predicted"/>
<evidence type="ECO:0000256" key="1">
    <source>
        <dbReference type="ARBA" id="ARBA00004141"/>
    </source>
</evidence>
<feature type="domain" description="Major facilitator superfamily (MFS) profile" evidence="6">
    <location>
        <begin position="1"/>
        <end position="143"/>
    </location>
</feature>
<protein>
    <recommendedName>
        <fullName evidence="6">Major facilitator superfamily (MFS) profile domain-containing protein</fullName>
    </recommendedName>
</protein>
<evidence type="ECO:0000256" key="5">
    <source>
        <dbReference type="SAM" id="Phobius"/>
    </source>
</evidence>
<comment type="subcellular location">
    <subcellularLocation>
        <location evidence="1">Membrane</location>
        <topology evidence="1">Multi-pass membrane protein</topology>
    </subcellularLocation>
</comment>
<dbReference type="PANTHER" id="PTHR23501">
    <property type="entry name" value="MAJOR FACILITATOR SUPERFAMILY"/>
    <property type="match status" value="1"/>
</dbReference>
<keyword evidence="3 5" id="KW-1133">Transmembrane helix</keyword>
<feature type="transmembrane region" description="Helical" evidence="5">
    <location>
        <begin position="51"/>
        <end position="69"/>
    </location>
</feature>
<gene>
    <name evidence="7" type="ORF">JX265_012578</name>
</gene>
<evidence type="ECO:0000313" key="8">
    <source>
        <dbReference type="Proteomes" id="UP000829685"/>
    </source>
</evidence>